<proteinExistence type="predicted"/>
<sequence length="364" mass="40024">MDDLVPLDWDQVEARAARGDTSSLRELGARLADRREAAAEQAREYGRHLAHVVRVLALTRGRDSLTQLLRLLDEQASTGLRPRFVASLLAEHQEPADLAAIVFDRPRTDRLDELRGCLFHELILRGVDIDDFRPLRTWTIVRPGWSALAWLPDQLRDMETAVDFPSRSLRGSARGGGSGLPAEGRMDPPTPRSSRRSALQDVATTAVHTSIVAAPEAGEWGDHGAWVFRLDEAISPEQVPALLPTLPMPCVDGLGPTARFEIAVRPVDEIWRLLFATASMGGMYGEGVHGAYGRLWAWRSLAGLSGTAEGASAEDVERHVSQSTWFHFEADAEWFHNDACADYGIAALSPDRRRLAVLAATDTD</sequence>
<evidence type="ECO:0000256" key="1">
    <source>
        <dbReference type="SAM" id="MobiDB-lite"/>
    </source>
</evidence>
<feature type="region of interest" description="Disordered" evidence="1">
    <location>
        <begin position="166"/>
        <end position="199"/>
    </location>
</feature>
<gene>
    <name evidence="2" type="ORF">OHU69_05495</name>
</gene>
<dbReference type="AlphaFoldDB" id="A0AAU1UMV2"/>
<accession>A0AAU1UMV2</accession>
<organism evidence="2">
    <name type="scientific">Streptomyces sp. NBC_00119</name>
    <dbReference type="NCBI Taxonomy" id="2975659"/>
    <lineage>
        <taxon>Bacteria</taxon>
        <taxon>Bacillati</taxon>
        <taxon>Actinomycetota</taxon>
        <taxon>Actinomycetes</taxon>
        <taxon>Kitasatosporales</taxon>
        <taxon>Streptomycetaceae</taxon>
        <taxon>Streptomyces</taxon>
    </lineage>
</organism>
<name>A0AAU1UMV2_9ACTN</name>
<protein>
    <submittedName>
        <fullName evidence="2">DUF6183 family protein</fullName>
    </submittedName>
</protein>
<evidence type="ECO:0000313" key="2">
    <source>
        <dbReference type="EMBL" id="WTS18575.1"/>
    </source>
</evidence>
<dbReference type="InterPro" id="IPR045756">
    <property type="entry name" value="DUF6183"/>
</dbReference>
<dbReference type="Pfam" id="PF19681">
    <property type="entry name" value="DUF6183"/>
    <property type="match status" value="1"/>
</dbReference>
<dbReference type="EMBL" id="CP108195">
    <property type="protein sequence ID" value="WTS18575.1"/>
    <property type="molecule type" value="Genomic_DNA"/>
</dbReference>
<reference evidence="2" key="1">
    <citation type="submission" date="2022-10" db="EMBL/GenBank/DDBJ databases">
        <title>The complete genomes of actinobacterial strains from the NBC collection.</title>
        <authorList>
            <person name="Joergensen T.S."/>
            <person name="Alvarez Arevalo M."/>
            <person name="Sterndorff E.B."/>
            <person name="Faurdal D."/>
            <person name="Vuksanovic O."/>
            <person name="Mourched A.-S."/>
            <person name="Charusanti P."/>
            <person name="Shaw S."/>
            <person name="Blin K."/>
            <person name="Weber T."/>
        </authorList>
    </citation>
    <scope>NUCLEOTIDE SEQUENCE</scope>
    <source>
        <strain evidence="2">NBC_00119</strain>
    </source>
</reference>